<dbReference type="InterPro" id="IPR036291">
    <property type="entry name" value="NAD(P)-bd_dom_sf"/>
</dbReference>
<dbReference type="Gene3D" id="3.40.50.720">
    <property type="entry name" value="NAD(P)-binding Rossmann-like Domain"/>
    <property type="match status" value="1"/>
</dbReference>
<keyword evidence="6" id="KW-0812">Transmembrane</keyword>
<dbReference type="InterPro" id="IPR013328">
    <property type="entry name" value="6PGD_dom2"/>
</dbReference>
<reference evidence="9 10" key="1">
    <citation type="journal article" date="2015" name="Genome Announc.">
        <title>Complete Genome Sequence of Pelosinus fermentans JBW45, a Member of a Remarkably Competitive Group of Negativicutes in the Firmicutes Phylum.</title>
        <authorList>
            <person name="De Leon K.B."/>
            <person name="Utturkar S.M."/>
            <person name="Camilleri L.B."/>
            <person name="Elias D.A."/>
            <person name="Arkin A.P."/>
            <person name="Fields M.W."/>
            <person name="Brown S.D."/>
            <person name="Wall J.D."/>
        </authorList>
    </citation>
    <scope>NUCLEOTIDE SEQUENCE [LARGE SCALE GENOMIC DNA]</scope>
    <source>
        <strain evidence="9 10">JBW45</strain>
    </source>
</reference>
<feature type="binding site" evidence="5">
    <location>
        <position position="154"/>
    </location>
    <ligand>
        <name>NAD(+)</name>
        <dbReference type="ChEBI" id="CHEBI:57540"/>
    </ligand>
</feature>
<accession>I8TZ79</accession>
<comment type="pathway">
    <text evidence="1">Lipid metabolism; butanoate metabolism.</text>
</comment>
<dbReference type="GO" id="GO:0008691">
    <property type="term" value="F:3-hydroxybutyryl-CoA dehydrogenase activity"/>
    <property type="evidence" value="ECO:0007669"/>
    <property type="project" value="UniProtKB-EC"/>
</dbReference>
<feature type="binding site" evidence="5">
    <location>
        <position position="89"/>
    </location>
    <ligand>
        <name>NAD(+)</name>
        <dbReference type="ChEBI" id="CHEBI:57540"/>
    </ligand>
</feature>
<evidence type="ECO:0000256" key="3">
    <source>
        <dbReference type="ARBA" id="ARBA00023002"/>
    </source>
</evidence>
<keyword evidence="6" id="KW-1133">Transmembrane helix</keyword>
<evidence type="ECO:0000259" key="7">
    <source>
        <dbReference type="Pfam" id="PF00725"/>
    </source>
</evidence>
<feature type="binding site" evidence="5">
    <location>
        <position position="149"/>
    </location>
    <ligand>
        <name>NAD(+)</name>
        <dbReference type="ChEBI" id="CHEBI:57540"/>
    </ligand>
</feature>
<dbReference type="STRING" id="1192197.JBW_01151"/>
<reference evidence="10" key="2">
    <citation type="submission" date="2015-02" db="EMBL/GenBank/DDBJ databases">
        <title>Complete Genome Sequence of Pelosinus fermentans JBW45.</title>
        <authorList>
            <person name="De Leon K.B."/>
            <person name="Utturkar S.M."/>
            <person name="Camilleri L.B."/>
            <person name="Arkin A.P."/>
            <person name="Fields M.W."/>
            <person name="Brown S.D."/>
            <person name="Wall J.D."/>
        </authorList>
    </citation>
    <scope>NUCLEOTIDE SEQUENCE [LARGE SCALE GENOMIC DNA]</scope>
    <source>
        <strain evidence="10">JBW45</strain>
    </source>
</reference>
<dbReference type="HOGENOM" id="CLU_009834_2_0_9"/>
<dbReference type="KEGG" id="pft:JBW_01151"/>
<dbReference type="Pfam" id="PF00725">
    <property type="entry name" value="3HCDH"/>
    <property type="match status" value="1"/>
</dbReference>
<dbReference type="SUPFAM" id="SSF48179">
    <property type="entry name" value="6-phosphogluconate dehydrogenase C-terminal domain-like"/>
    <property type="match status" value="1"/>
</dbReference>
<organism evidence="9 10">
    <name type="scientific">Pelosinus fermentans JBW45</name>
    <dbReference type="NCBI Taxonomy" id="1192197"/>
    <lineage>
        <taxon>Bacteria</taxon>
        <taxon>Bacillati</taxon>
        <taxon>Bacillota</taxon>
        <taxon>Negativicutes</taxon>
        <taxon>Selenomonadales</taxon>
        <taxon>Sporomusaceae</taxon>
        <taxon>Pelosinus</taxon>
    </lineage>
</organism>
<dbReference type="Pfam" id="PF02737">
    <property type="entry name" value="3HCDH_N"/>
    <property type="match status" value="1"/>
</dbReference>
<dbReference type="PANTHER" id="PTHR48075:SF5">
    <property type="entry name" value="3-HYDROXYBUTYRYL-COA DEHYDROGENASE"/>
    <property type="match status" value="1"/>
</dbReference>
<dbReference type="InterPro" id="IPR008927">
    <property type="entry name" value="6-PGluconate_DH-like_C_sf"/>
</dbReference>
<dbReference type="EMBL" id="CP010978">
    <property type="protein sequence ID" value="AJQ26503.1"/>
    <property type="molecule type" value="Genomic_DNA"/>
</dbReference>
<dbReference type="PIRSF" id="PIRSF000105">
    <property type="entry name" value="HCDH"/>
    <property type="match status" value="1"/>
</dbReference>
<feature type="binding site" evidence="5">
    <location>
        <position position="176"/>
    </location>
    <ligand>
        <name>NAD(+)</name>
        <dbReference type="ChEBI" id="CHEBI:57540"/>
    </ligand>
</feature>
<evidence type="ECO:0000259" key="8">
    <source>
        <dbReference type="Pfam" id="PF02737"/>
    </source>
</evidence>
<keyword evidence="5" id="KW-0520">NAD</keyword>
<dbReference type="InterPro" id="IPR006176">
    <property type="entry name" value="3-OHacyl-CoA_DH_NAD-bd"/>
</dbReference>
<sequence length="342" mass="37555">MIEPQGRRGRRGNLNIPNRNSPLCSLRLKSFYAFLRIFIIKVVFIIFYLKLEGDFLMEIKRVLVIGAGQMGSGIAQVMAQGGLDVILRDIKDEFVQKGIKGIEKNLTRAVEKNKLTAEEKEAILKRISGVVELDAASCNVDLVIEAAVENMDIKREIFQTLDKLCPAHTILGTNTSSLPVTAVGATTKRPDKVIGMHFFNPAPVMKLVEVINGLATSEETFAAVKALAEQLGKTPVKVADFPGFIGNRVVIPMINEAVFTLMEGVASAEDIDNVAKLGFNHPMGPLALSDLIGNDTVLYIMEVLHEGYGDPKYRPCPLLKKMVQAGYLGRKSGKGFYDYTLK</sequence>
<dbReference type="UniPathway" id="UPA00863"/>
<dbReference type="FunFam" id="3.40.50.720:FF:000009">
    <property type="entry name" value="Fatty oxidation complex, alpha subunit"/>
    <property type="match status" value="1"/>
</dbReference>
<dbReference type="AlphaFoldDB" id="I8TZ79"/>
<feature type="domain" description="3-hydroxyacyl-CoA dehydrogenase C-terminal" evidence="7">
    <location>
        <begin position="243"/>
        <end position="339"/>
    </location>
</feature>
<evidence type="ECO:0000256" key="6">
    <source>
        <dbReference type="SAM" id="Phobius"/>
    </source>
</evidence>
<keyword evidence="3 9" id="KW-0560">Oxidoreductase</keyword>
<evidence type="ECO:0000256" key="4">
    <source>
        <dbReference type="PIRSR" id="PIRSR000105-1"/>
    </source>
</evidence>
<dbReference type="PROSITE" id="PS00067">
    <property type="entry name" value="3HCDH"/>
    <property type="match status" value="1"/>
</dbReference>
<dbReference type="Gene3D" id="1.10.1040.10">
    <property type="entry name" value="N-(1-d-carboxylethyl)-l-norvaline Dehydrogenase, domain 2"/>
    <property type="match status" value="1"/>
</dbReference>
<dbReference type="GO" id="GO:0019605">
    <property type="term" value="P:butyrate metabolic process"/>
    <property type="evidence" value="ECO:0007669"/>
    <property type="project" value="UniProtKB-UniPathway"/>
</dbReference>
<evidence type="ECO:0000256" key="1">
    <source>
        <dbReference type="ARBA" id="ARBA00005086"/>
    </source>
</evidence>
<keyword evidence="6" id="KW-0472">Membrane</keyword>
<evidence type="ECO:0000313" key="10">
    <source>
        <dbReference type="Proteomes" id="UP000005361"/>
    </source>
</evidence>
<feature type="domain" description="3-hydroxyacyl-CoA dehydrogenase NAD binding" evidence="8">
    <location>
        <begin position="62"/>
        <end position="240"/>
    </location>
</feature>
<dbReference type="InterPro" id="IPR006108">
    <property type="entry name" value="3HC_DH_C"/>
</dbReference>
<name>I8TZ79_9FIRM</name>
<gene>
    <name evidence="9" type="ORF">JBW_01151</name>
</gene>
<evidence type="ECO:0000256" key="5">
    <source>
        <dbReference type="PIRSR" id="PIRSR000105-2"/>
    </source>
</evidence>
<feature type="transmembrane region" description="Helical" evidence="6">
    <location>
        <begin position="31"/>
        <end position="51"/>
    </location>
</feature>
<evidence type="ECO:0000256" key="2">
    <source>
        <dbReference type="ARBA" id="ARBA00009463"/>
    </source>
</evidence>
<proteinExistence type="inferred from homology"/>
<dbReference type="SUPFAM" id="SSF51735">
    <property type="entry name" value="NAD(P)-binding Rossmann-fold domains"/>
    <property type="match status" value="1"/>
</dbReference>
<feature type="site" description="Important for catalytic activity" evidence="4">
    <location>
        <position position="197"/>
    </location>
</feature>
<dbReference type="GO" id="GO:0070403">
    <property type="term" value="F:NAD+ binding"/>
    <property type="evidence" value="ECO:0007669"/>
    <property type="project" value="InterPro"/>
</dbReference>
<dbReference type="PANTHER" id="PTHR48075">
    <property type="entry name" value="3-HYDROXYACYL-COA DEHYDROGENASE FAMILY PROTEIN"/>
    <property type="match status" value="1"/>
</dbReference>
<dbReference type="InterPro" id="IPR006180">
    <property type="entry name" value="3-OHacyl-CoA_DH_CS"/>
</dbReference>
<dbReference type="InterPro" id="IPR022694">
    <property type="entry name" value="3-OHacyl-CoA_DH"/>
</dbReference>
<protein>
    <submittedName>
        <fullName evidence="9">3-hydroxybutyryl-CoA dehydrogenase</fullName>
        <ecNumber evidence="9">1.1.1.157</ecNumber>
    </submittedName>
</protein>
<evidence type="ECO:0000313" key="9">
    <source>
        <dbReference type="EMBL" id="AJQ26503.1"/>
    </source>
</evidence>
<comment type="similarity">
    <text evidence="2">Belongs to the 3-hydroxyacyl-CoA dehydrogenase family.</text>
</comment>
<feature type="binding site" evidence="5">
    <location>
        <begin position="66"/>
        <end position="71"/>
    </location>
    <ligand>
        <name>NAD(+)</name>
        <dbReference type="ChEBI" id="CHEBI:57540"/>
    </ligand>
</feature>
<dbReference type="EC" id="1.1.1.157" evidence="9"/>
<dbReference type="NCBIfam" id="NF004474">
    <property type="entry name" value="PRK05808.1"/>
    <property type="match status" value="1"/>
</dbReference>
<feature type="binding site" evidence="5">
    <location>
        <position position="331"/>
    </location>
    <ligand>
        <name>NAD(+)</name>
        <dbReference type="ChEBI" id="CHEBI:57540"/>
    </ligand>
</feature>
<dbReference type="Proteomes" id="UP000005361">
    <property type="component" value="Chromosome"/>
</dbReference>
<dbReference type="NCBIfam" id="NF005875">
    <property type="entry name" value="PRK07819.1"/>
    <property type="match status" value="1"/>
</dbReference>
<feature type="binding site" evidence="5">
    <location>
        <position position="200"/>
    </location>
    <ligand>
        <name>NAD(+)</name>
        <dbReference type="ChEBI" id="CHEBI:57540"/>
    </ligand>
</feature>